<feature type="domain" description="Signal recognition particle SRP54 helical bundle" evidence="12">
    <location>
        <begin position="37"/>
        <end position="116"/>
    </location>
</feature>
<dbReference type="InterPro" id="IPR036225">
    <property type="entry name" value="SRP/SRP_N"/>
</dbReference>
<keyword evidence="5 9" id="KW-0342">GTP-binding</keyword>
<keyword evidence="7 9" id="KW-0675">Receptor</keyword>
<dbReference type="PANTHER" id="PTHR43134:SF1">
    <property type="entry name" value="SIGNAL RECOGNITION PARTICLE RECEPTOR SUBUNIT ALPHA"/>
    <property type="match status" value="1"/>
</dbReference>
<dbReference type="Proteomes" id="UP001284601">
    <property type="component" value="Unassembled WGS sequence"/>
</dbReference>
<dbReference type="InterPro" id="IPR003593">
    <property type="entry name" value="AAA+_ATPase"/>
</dbReference>
<dbReference type="InterPro" id="IPR027417">
    <property type="entry name" value="P-loop_NTPase"/>
</dbReference>
<evidence type="ECO:0000313" key="13">
    <source>
        <dbReference type="EMBL" id="MDW5595890.1"/>
    </source>
</evidence>
<evidence type="ECO:0000256" key="3">
    <source>
        <dbReference type="ARBA" id="ARBA00022741"/>
    </source>
</evidence>
<evidence type="ECO:0000259" key="10">
    <source>
        <dbReference type="SMART" id="SM00382"/>
    </source>
</evidence>
<name>A0ABU4HRM2_9ACTN</name>
<dbReference type="SUPFAM" id="SSF47364">
    <property type="entry name" value="Domain of the SRP/SRP receptor G-proteins"/>
    <property type="match status" value="1"/>
</dbReference>
<evidence type="ECO:0000259" key="11">
    <source>
        <dbReference type="SMART" id="SM00962"/>
    </source>
</evidence>
<dbReference type="NCBIfam" id="TIGR00064">
    <property type="entry name" value="ftsY"/>
    <property type="match status" value="1"/>
</dbReference>
<dbReference type="EC" id="3.6.5.4" evidence="9"/>
<dbReference type="Pfam" id="PF00448">
    <property type="entry name" value="SRP54"/>
    <property type="match status" value="1"/>
</dbReference>
<dbReference type="EMBL" id="JAWSTH010000042">
    <property type="protein sequence ID" value="MDW5595890.1"/>
    <property type="molecule type" value="Genomic_DNA"/>
</dbReference>
<evidence type="ECO:0000256" key="5">
    <source>
        <dbReference type="ARBA" id="ARBA00023134"/>
    </source>
</evidence>
<dbReference type="RefSeq" id="WP_318598236.1">
    <property type="nucleotide sequence ID" value="NZ_JAWSTH010000042.1"/>
</dbReference>
<reference evidence="14" key="1">
    <citation type="submission" date="2023-07" db="EMBL/GenBank/DDBJ databases">
        <title>Conexibacter stalactiti sp. nov., isolated from stalactites in a lava cave and emended description of the genus Conexibacter.</title>
        <authorList>
            <person name="Lee S.D."/>
        </authorList>
    </citation>
    <scope>NUCLEOTIDE SEQUENCE [LARGE SCALE GENOMIC DNA]</scope>
    <source>
        <strain evidence="14">KCTC 39840</strain>
    </source>
</reference>
<gene>
    <name evidence="9 13" type="primary">ftsY</name>
    <name evidence="13" type="ORF">R7226_16195</name>
</gene>
<dbReference type="InterPro" id="IPR004390">
    <property type="entry name" value="SR_rcpt_FtsY"/>
</dbReference>
<evidence type="ECO:0000256" key="1">
    <source>
        <dbReference type="ARBA" id="ARBA00022475"/>
    </source>
</evidence>
<evidence type="ECO:0000256" key="7">
    <source>
        <dbReference type="ARBA" id="ARBA00023170"/>
    </source>
</evidence>
<feature type="domain" description="AAA+ ATPase" evidence="10">
    <location>
        <begin position="128"/>
        <end position="276"/>
    </location>
</feature>
<comment type="caution">
    <text evidence="13">The sequence shown here is derived from an EMBL/GenBank/DDBJ whole genome shotgun (WGS) entry which is preliminary data.</text>
</comment>
<keyword evidence="6 9" id="KW-0472">Membrane</keyword>
<evidence type="ECO:0000259" key="12">
    <source>
        <dbReference type="SMART" id="SM00963"/>
    </source>
</evidence>
<dbReference type="SMART" id="SM00382">
    <property type="entry name" value="AAA"/>
    <property type="match status" value="1"/>
</dbReference>
<keyword evidence="4 9" id="KW-0378">Hydrolase</keyword>
<keyword evidence="2 9" id="KW-0963">Cytoplasm</keyword>
<dbReference type="HAMAP" id="MF_00920">
    <property type="entry name" value="FtsY"/>
    <property type="match status" value="1"/>
</dbReference>
<evidence type="ECO:0000256" key="6">
    <source>
        <dbReference type="ARBA" id="ARBA00023136"/>
    </source>
</evidence>
<feature type="binding site" evidence="9">
    <location>
        <begin position="283"/>
        <end position="286"/>
    </location>
    <ligand>
        <name>GTP</name>
        <dbReference type="ChEBI" id="CHEBI:37565"/>
    </ligand>
</feature>
<evidence type="ECO:0000256" key="4">
    <source>
        <dbReference type="ARBA" id="ARBA00022801"/>
    </source>
</evidence>
<feature type="domain" description="SRP54-type proteins GTP-binding" evidence="11">
    <location>
        <begin position="129"/>
        <end position="331"/>
    </location>
</feature>
<comment type="subunit">
    <text evidence="9">Part of the signal recognition particle protein translocation system, which is composed of SRP and FtsY.</text>
</comment>
<dbReference type="SUPFAM" id="SSF52540">
    <property type="entry name" value="P-loop containing nucleoside triphosphate hydrolases"/>
    <property type="match status" value="1"/>
</dbReference>
<protein>
    <recommendedName>
        <fullName evidence="9">Signal recognition particle receptor FtsY</fullName>
        <shortName evidence="9">SRP receptor</shortName>
        <ecNumber evidence="9">3.6.5.4</ecNumber>
    </recommendedName>
</protein>
<keyword evidence="1 9" id="KW-1003">Cell membrane</keyword>
<feature type="binding site" evidence="9">
    <location>
        <begin position="219"/>
        <end position="223"/>
    </location>
    <ligand>
        <name>GTP</name>
        <dbReference type="ChEBI" id="CHEBI:37565"/>
    </ligand>
</feature>
<accession>A0ABU4HRM2</accession>
<dbReference type="InterPro" id="IPR013822">
    <property type="entry name" value="Signal_recog_particl_SRP54_hlx"/>
</dbReference>
<dbReference type="SMART" id="SM00963">
    <property type="entry name" value="SRP54_N"/>
    <property type="match status" value="1"/>
</dbReference>
<dbReference type="InterPro" id="IPR042101">
    <property type="entry name" value="SRP54_N_sf"/>
</dbReference>
<dbReference type="Gene3D" id="1.20.120.140">
    <property type="entry name" value="Signal recognition particle SRP54, nucleotide-binding domain"/>
    <property type="match status" value="1"/>
</dbReference>
<dbReference type="SMART" id="SM00962">
    <property type="entry name" value="SRP54"/>
    <property type="match status" value="1"/>
</dbReference>
<sequence length="331" mass="35869">MARDWQDLFIIRDGASVATLDDEPQAAEKRRGFFRRLRENMRKTREALTSEITSTLFEDLDEETWERLEEALIAADVGARTTAEIVEQLEQEASSGELSGGEQLTARLQELLANVARVGEPRIDLTPAPTVLLVVGVNGTGKTTSVGKLAWHLRKELGQKVVLGAADTFRAAAVEQLEEWSRRADVRFVKGPPDSDPGSVAYEAVATGVREGADVVIVDTAGRLHTQDNLMAELAKVRRVISKQLPDAPHETLITVDATTGQNGLRQAKLFAEAVDVSGIVLTKLDGTAKGGIALAIARELGIPVKMIGIGESLEDLRPFDPDDFARALLS</sequence>
<proteinExistence type="inferred from homology"/>
<dbReference type="InterPro" id="IPR000897">
    <property type="entry name" value="SRP54_GTPase_dom"/>
</dbReference>
<dbReference type="Pfam" id="PF02881">
    <property type="entry name" value="SRP54_N"/>
    <property type="match status" value="1"/>
</dbReference>
<evidence type="ECO:0000256" key="2">
    <source>
        <dbReference type="ARBA" id="ARBA00022490"/>
    </source>
</evidence>
<comment type="subcellular location">
    <subcellularLocation>
        <location evidence="9">Cell membrane</location>
        <topology evidence="9">Peripheral membrane protein</topology>
        <orientation evidence="9">Cytoplasmic side</orientation>
    </subcellularLocation>
    <subcellularLocation>
        <location evidence="9">Cytoplasm</location>
    </subcellularLocation>
</comment>
<comment type="function">
    <text evidence="9">Involved in targeting and insertion of nascent membrane proteins into the cytoplasmic membrane. Acts as a receptor for the complex formed by the signal recognition particle (SRP) and the ribosome-nascent chain (RNC).</text>
</comment>
<comment type="similarity">
    <text evidence="9">Belongs to the GTP-binding SRP family. FtsY subfamily.</text>
</comment>
<dbReference type="CDD" id="cd17874">
    <property type="entry name" value="FtsY"/>
    <property type="match status" value="1"/>
</dbReference>
<organism evidence="13 14">
    <name type="scientific">Conexibacter stalactiti</name>
    <dbReference type="NCBI Taxonomy" id="1940611"/>
    <lineage>
        <taxon>Bacteria</taxon>
        <taxon>Bacillati</taxon>
        <taxon>Actinomycetota</taxon>
        <taxon>Thermoleophilia</taxon>
        <taxon>Solirubrobacterales</taxon>
        <taxon>Conexibacteraceae</taxon>
        <taxon>Conexibacter</taxon>
    </lineage>
</organism>
<evidence type="ECO:0000256" key="8">
    <source>
        <dbReference type="ARBA" id="ARBA00048027"/>
    </source>
</evidence>
<dbReference type="PANTHER" id="PTHR43134">
    <property type="entry name" value="SIGNAL RECOGNITION PARTICLE RECEPTOR SUBUNIT ALPHA"/>
    <property type="match status" value="1"/>
</dbReference>
<keyword evidence="14" id="KW-1185">Reference proteome</keyword>
<evidence type="ECO:0000256" key="9">
    <source>
        <dbReference type="HAMAP-Rule" id="MF_00920"/>
    </source>
</evidence>
<evidence type="ECO:0000313" key="14">
    <source>
        <dbReference type="Proteomes" id="UP001284601"/>
    </source>
</evidence>
<keyword evidence="3 9" id="KW-0547">Nucleotide-binding</keyword>
<comment type="catalytic activity">
    <reaction evidence="8 9">
        <text>GTP + H2O = GDP + phosphate + H(+)</text>
        <dbReference type="Rhea" id="RHEA:19669"/>
        <dbReference type="ChEBI" id="CHEBI:15377"/>
        <dbReference type="ChEBI" id="CHEBI:15378"/>
        <dbReference type="ChEBI" id="CHEBI:37565"/>
        <dbReference type="ChEBI" id="CHEBI:43474"/>
        <dbReference type="ChEBI" id="CHEBI:58189"/>
        <dbReference type="EC" id="3.6.5.4"/>
    </reaction>
</comment>
<feature type="binding site" evidence="9">
    <location>
        <begin position="136"/>
        <end position="143"/>
    </location>
    <ligand>
        <name>GTP</name>
        <dbReference type="ChEBI" id="CHEBI:37565"/>
    </ligand>
</feature>
<dbReference type="Gene3D" id="3.40.50.300">
    <property type="entry name" value="P-loop containing nucleotide triphosphate hydrolases"/>
    <property type="match status" value="1"/>
</dbReference>